<dbReference type="AlphaFoldDB" id="A0A7X4H9H0"/>
<gene>
    <name evidence="2" type="ORF">GTP77_07150</name>
</gene>
<dbReference type="RefSeq" id="WP_161071473.1">
    <property type="nucleotide sequence ID" value="NZ_CP086370.1"/>
</dbReference>
<dbReference type="SUPFAM" id="SSF53850">
    <property type="entry name" value="Periplasmic binding protein-like II"/>
    <property type="match status" value="1"/>
</dbReference>
<evidence type="ECO:0000313" key="3">
    <source>
        <dbReference type="Proteomes" id="UP000450676"/>
    </source>
</evidence>
<feature type="chain" id="PRO_5031055137" description="Transporter substrate-binding domain-containing protein" evidence="1">
    <location>
        <begin position="30"/>
        <end position="282"/>
    </location>
</feature>
<proteinExistence type="predicted"/>
<evidence type="ECO:0008006" key="4">
    <source>
        <dbReference type="Google" id="ProtNLM"/>
    </source>
</evidence>
<organism evidence="2 3">
    <name type="scientific">Pseudoduganella aquatica</name>
    <dbReference type="NCBI Taxonomy" id="2660641"/>
    <lineage>
        <taxon>Bacteria</taxon>
        <taxon>Pseudomonadati</taxon>
        <taxon>Pseudomonadota</taxon>
        <taxon>Betaproteobacteria</taxon>
        <taxon>Burkholderiales</taxon>
        <taxon>Oxalobacteraceae</taxon>
        <taxon>Telluria group</taxon>
        <taxon>Pseudoduganella</taxon>
    </lineage>
</organism>
<name>A0A7X4H9H0_9BURK</name>
<dbReference type="Proteomes" id="UP000450676">
    <property type="component" value="Unassembled WGS sequence"/>
</dbReference>
<accession>A0A7X4H9H0</accession>
<comment type="caution">
    <text evidence="2">The sequence shown here is derived from an EMBL/GenBank/DDBJ whole genome shotgun (WGS) entry which is preliminary data.</text>
</comment>
<keyword evidence="1" id="KW-0732">Signal</keyword>
<sequence length="282" mass="32408">MRYYSGVMIKFYFFRIVLLACCLAPQAHAAAQKAQRFVLPAISASAREHAAYFPRLLRLALDKTVASDGPYELAYYENELTSLRRNIELKNNGVINVMWDGANRQREAELLPVRISLLKELNDYRVFLIRSGDAARFAAVRTLDDLRKLKAGAGANWPSADVLRFNGLPVETSGGYEYLFPMLRVKRFDYMPRGVQEAWAEMELHQGEGLQVESTIFLHYRVPFYFFVSRSRPELAARIERGLRMAQKDGSFDRLFNSIPAFQRGMAEITAHKRRVFELQLP</sequence>
<dbReference type="EMBL" id="WWCU01000005">
    <property type="protein sequence ID" value="MYN07116.1"/>
    <property type="molecule type" value="Genomic_DNA"/>
</dbReference>
<feature type="signal peptide" evidence="1">
    <location>
        <begin position="1"/>
        <end position="29"/>
    </location>
</feature>
<protein>
    <recommendedName>
        <fullName evidence="4">Transporter substrate-binding domain-containing protein</fullName>
    </recommendedName>
</protein>
<keyword evidence="3" id="KW-1185">Reference proteome</keyword>
<evidence type="ECO:0000313" key="2">
    <source>
        <dbReference type="EMBL" id="MYN07116.1"/>
    </source>
</evidence>
<evidence type="ECO:0000256" key="1">
    <source>
        <dbReference type="SAM" id="SignalP"/>
    </source>
</evidence>
<reference evidence="2 3" key="1">
    <citation type="submission" date="2019-12" db="EMBL/GenBank/DDBJ databases">
        <title>Novel species isolated from a subtropical stream in China.</title>
        <authorList>
            <person name="Lu H."/>
        </authorList>
    </citation>
    <scope>NUCLEOTIDE SEQUENCE [LARGE SCALE GENOMIC DNA]</scope>
    <source>
        <strain evidence="2 3">FT127W</strain>
    </source>
</reference>